<sequence length="208" mass="22951">MKSYSLKQLNKSFLGAIIFTIILAVFGGMLMFFYAKHKQQTTYTAERYVLVSHNVMDSQDKDYPVTNADLNMMSSYEDIAENKIIAENAKKYLSKKINKKYTADNISNSVSAKSKPQSLVLKISVKTGNEKNSVDIVNAVAKSFQNELPKLQPGAGEVHLLAKASNSSVETTTTPNKKKYFAVGVALGGLLGIVISFIAITWKKILNK</sequence>
<gene>
    <name evidence="2" type="ORF">H5R64_07150</name>
</gene>
<comment type="caution">
    <text evidence="2">The sequence shown here is derived from an EMBL/GenBank/DDBJ whole genome shotgun (WGS) entry which is preliminary data.</text>
</comment>
<evidence type="ECO:0000313" key="3">
    <source>
        <dbReference type="Proteomes" id="UP000544052"/>
    </source>
</evidence>
<protein>
    <submittedName>
        <fullName evidence="2">Chain-length determining protein</fullName>
    </submittedName>
</protein>
<name>A0ABR6E8L7_9LACO</name>
<proteinExistence type="predicted"/>
<dbReference type="Proteomes" id="UP000544052">
    <property type="component" value="Unassembled WGS sequence"/>
</dbReference>
<keyword evidence="1" id="KW-1133">Transmembrane helix</keyword>
<keyword evidence="1" id="KW-0812">Transmembrane</keyword>
<feature type="transmembrane region" description="Helical" evidence="1">
    <location>
        <begin position="180"/>
        <end position="202"/>
    </location>
</feature>
<keyword evidence="1" id="KW-0472">Membrane</keyword>
<evidence type="ECO:0000256" key="1">
    <source>
        <dbReference type="SAM" id="Phobius"/>
    </source>
</evidence>
<feature type="transmembrane region" description="Helical" evidence="1">
    <location>
        <begin position="12"/>
        <end position="35"/>
    </location>
</feature>
<reference evidence="2 3" key="1">
    <citation type="submission" date="2020-07" db="EMBL/GenBank/DDBJ databases">
        <title>Description of Limosilactobacillus balticus sp. nov., Limosilactobacillus agrestis sp. nov., Limosilactobacillus albertensis sp. nov., Limosilactobacillus rudii sp. nov., Limosilactobacillus fastidiosus sp. nov., five novel Limosilactobacillus species isolated from the vertebrate gastrointestinal tract, and proposal of 6 subspecies of Limosilactobacillus reuteri adapted to the gastrointestinal tract of specific vertebrate hosts.</title>
        <authorList>
            <person name="Li F."/>
            <person name="Cheng C."/>
            <person name="Zheng J."/>
            <person name="Quevedo R.M."/>
            <person name="Li J."/>
            <person name="Roos S."/>
            <person name="Gaenzle M.G."/>
            <person name="Walter J."/>
        </authorList>
    </citation>
    <scope>NUCLEOTIDE SEQUENCE [LARGE SCALE GENOMIC DNA]</scope>
    <source>
        <strain evidence="2 3">WF-MO7-1</strain>
    </source>
</reference>
<organism evidence="2 3">
    <name type="scientific">Limosilactobacillus fastidiosus</name>
    <dbReference type="NCBI Taxonomy" id="2759855"/>
    <lineage>
        <taxon>Bacteria</taxon>
        <taxon>Bacillati</taxon>
        <taxon>Bacillota</taxon>
        <taxon>Bacilli</taxon>
        <taxon>Lactobacillales</taxon>
        <taxon>Lactobacillaceae</taxon>
        <taxon>Limosilactobacillus</taxon>
    </lineage>
</organism>
<evidence type="ECO:0000313" key="2">
    <source>
        <dbReference type="EMBL" id="MBB1063533.1"/>
    </source>
</evidence>
<accession>A0ABR6E8L7</accession>
<dbReference type="EMBL" id="JACIUZ010000042">
    <property type="protein sequence ID" value="MBB1063533.1"/>
    <property type="molecule type" value="Genomic_DNA"/>
</dbReference>
<dbReference type="RefSeq" id="WP_182583157.1">
    <property type="nucleotide sequence ID" value="NZ_JACIUZ010000042.1"/>
</dbReference>
<keyword evidence="3" id="KW-1185">Reference proteome</keyword>